<dbReference type="SUPFAM" id="SSF54695">
    <property type="entry name" value="POZ domain"/>
    <property type="match status" value="1"/>
</dbReference>
<dbReference type="InterPro" id="IPR059007">
    <property type="entry name" value="ARM_At1g04390"/>
</dbReference>
<proteinExistence type="predicted"/>
<dbReference type="EnsemblPlants" id="ORUFI06G26390.6">
    <property type="protein sequence ID" value="ORUFI06G26390.6"/>
    <property type="gene ID" value="ORUFI06G26390"/>
</dbReference>
<accession>A0A0E0Q1J7</accession>
<reference evidence="5" key="1">
    <citation type="submission" date="2013-06" db="EMBL/GenBank/DDBJ databases">
        <authorList>
            <person name="Zhao Q."/>
        </authorList>
    </citation>
    <scope>NUCLEOTIDE SEQUENCE</scope>
    <source>
        <strain evidence="5">cv. W1943</strain>
    </source>
</reference>
<dbReference type="Pfam" id="PF00651">
    <property type="entry name" value="BTB"/>
    <property type="match status" value="1"/>
</dbReference>
<evidence type="ECO:0000256" key="2">
    <source>
        <dbReference type="SAM" id="MobiDB-lite"/>
    </source>
</evidence>
<evidence type="ECO:0000313" key="5">
    <source>
        <dbReference type="Proteomes" id="UP000008022"/>
    </source>
</evidence>
<feature type="compositionally biased region" description="Basic residues" evidence="2">
    <location>
        <begin position="968"/>
        <end position="981"/>
    </location>
</feature>
<dbReference type="PROSITE" id="PS50097">
    <property type="entry name" value="BTB"/>
    <property type="match status" value="1"/>
</dbReference>
<evidence type="ECO:0000256" key="1">
    <source>
        <dbReference type="ARBA" id="ARBA00004906"/>
    </source>
</evidence>
<dbReference type="Gene3D" id="3.30.710.10">
    <property type="entry name" value="Potassium Channel Kv1.1, Chain A"/>
    <property type="match status" value="1"/>
</dbReference>
<organism evidence="4 5">
    <name type="scientific">Oryza rufipogon</name>
    <name type="common">Brownbeard rice</name>
    <name type="synonym">Asian wild rice</name>
    <dbReference type="NCBI Taxonomy" id="4529"/>
    <lineage>
        <taxon>Eukaryota</taxon>
        <taxon>Viridiplantae</taxon>
        <taxon>Streptophyta</taxon>
        <taxon>Embryophyta</taxon>
        <taxon>Tracheophyta</taxon>
        <taxon>Spermatophyta</taxon>
        <taxon>Magnoliopsida</taxon>
        <taxon>Liliopsida</taxon>
        <taxon>Poales</taxon>
        <taxon>Poaceae</taxon>
        <taxon>BOP clade</taxon>
        <taxon>Oryzoideae</taxon>
        <taxon>Oryzeae</taxon>
        <taxon>Oryzinae</taxon>
        <taxon>Oryza</taxon>
    </lineage>
</organism>
<dbReference type="InterPro" id="IPR000210">
    <property type="entry name" value="BTB/POZ_dom"/>
</dbReference>
<sequence>MRAAAAASKAAGKEKSRRKGGGGGAGGGGGEQLLTDQVLSLRARLHLALALGLAKSDGGPKKWQSTDAGIQSHVLKAASAFLGCLTNEMLRLPPIKESISDILIALEGILQSKNVSVLIQATDVSLKLVSSVGNLARQYPVLEIVTCLASQLSANQITIAVSSASTLNCILNTLATARSSIHAEIWEALEKTDAVTSVIGALQNYSPDVHPLNYLMEMMSLLRIILWIWPSSRYHVWSNCNLMGKLAQYCVASEMDVAVRVLKLYAALALCGNGAMVLLNNEDLMAKVGALLGKSNPSIARIEALKFYQILLRSSKGCDLLMAAHYQHIIEGTINAMSRDDERLLTIEGCRTALLVLRYAGDHHRLFWSHAIDDVLYKILTGGCTSSHKANQILCHDKLFNMVSENFMDIHSYVWDILGNLAVHCKNEYLSVRKGQDSALQALIHCICSLAADAMQKSNTMKLSKDVHEPALRAVLMMLLSPSGYILSEASSKLLHVLPLGDDCLNILFTSLESNTTRSITASFDNVKIMSNLMSLAGMVMLQPSNNSLNMRRAVAVLSTIIKECLIRVLQNASCQNLSPGPKLYISRILSLFGLCGFPSKLGGKMRRALDDNELADLELLLSNGESLKAHTAIISVRCPKLLPSAKSLGSDGKITDEWGRSFYHVRMSDRVDSCGLKKILEYTYTNSVMVDDDNIKPVRTLAKYCHLKSLQEMLQKEQPRWNSDCPRYDLTAALEPVKCSFSFSEVINVPLGWQALNKLIHWFYSGELPKIDPDCRWRNLNSEEQLSQLRPYAELSSLSEFWFLEGVKEESLSVVTSCLSSTSTAASVEFVVFAAQLGQWEMVEAAVGSVAHLYPKLRDSGQLEQLDDDVLNMLRTEYVSPRGGTVIYSRSSGGLPPWCGAGSHDALAAVRWPSLPGLESHQTAQVIRRGAGRRGEGRDVNVTKQSNAPMRPPETMQREQPQSRARANGRKWPPPRRWRSGIREEQGVPSAKAWQEKRKRTQQQRCALPAAIAASRLQL</sequence>
<feature type="compositionally biased region" description="Low complexity" evidence="2">
    <location>
        <begin position="1"/>
        <end position="10"/>
    </location>
</feature>
<feature type="domain" description="BTB" evidence="3">
    <location>
        <begin position="616"/>
        <end position="693"/>
    </location>
</feature>
<dbReference type="InterPro" id="IPR011333">
    <property type="entry name" value="SKP1/BTB/POZ_sf"/>
</dbReference>
<dbReference type="InterPro" id="IPR044953">
    <property type="entry name" value="At1g04390-like"/>
</dbReference>
<feature type="region of interest" description="Disordered" evidence="2">
    <location>
        <begin position="1"/>
        <end position="29"/>
    </location>
</feature>
<dbReference type="SUPFAM" id="SSF48371">
    <property type="entry name" value="ARM repeat"/>
    <property type="match status" value="2"/>
</dbReference>
<evidence type="ECO:0000313" key="4">
    <source>
        <dbReference type="EnsemblPlants" id="ORUFI06G26390.6"/>
    </source>
</evidence>
<dbReference type="InterPro" id="IPR016024">
    <property type="entry name" value="ARM-type_fold"/>
</dbReference>
<dbReference type="Gramene" id="ORUFI06G26390.6">
    <property type="protein sequence ID" value="ORUFI06G26390.6"/>
    <property type="gene ID" value="ORUFI06G26390"/>
</dbReference>
<reference evidence="4" key="2">
    <citation type="submission" date="2015-06" db="UniProtKB">
        <authorList>
            <consortium name="EnsemblPlants"/>
        </authorList>
    </citation>
    <scope>IDENTIFICATION</scope>
</reference>
<dbReference type="PANTHER" id="PTHR35918">
    <property type="entry name" value="OS06G0674800 PROTEIN"/>
    <property type="match status" value="1"/>
</dbReference>
<dbReference type="SMART" id="SM00225">
    <property type="entry name" value="BTB"/>
    <property type="match status" value="1"/>
</dbReference>
<keyword evidence="5" id="KW-1185">Reference proteome</keyword>
<protein>
    <recommendedName>
        <fullName evidence="3">BTB domain-containing protein</fullName>
    </recommendedName>
</protein>
<comment type="pathway">
    <text evidence="1">Protein modification; protein ubiquitination.</text>
</comment>
<evidence type="ECO:0000259" key="3">
    <source>
        <dbReference type="PROSITE" id="PS50097"/>
    </source>
</evidence>
<dbReference type="PANTHER" id="PTHR35918:SF1">
    <property type="entry name" value="BTB DOMAIN-CONTAINING PROTEIN"/>
    <property type="match status" value="1"/>
</dbReference>
<name>A0A0E0Q1J7_ORYRU</name>
<dbReference type="AlphaFoldDB" id="A0A0E0Q1J7"/>
<feature type="region of interest" description="Disordered" evidence="2">
    <location>
        <begin position="930"/>
        <end position="1005"/>
    </location>
</feature>
<dbReference type="Proteomes" id="UP000008022">
    <property type="component" value="Unassembled WGS sequence"/>
</dbReference>
<dbReference type="Pfam" id="PF26522">
    <property type="entry name" value="ARM_6"/>
    <property type="match status" value="1"/>
</dbReference>